<reference evidence="3" key="1">
    <citation type="submission" date="2021-02" db="EMBL/GenBank/DDBJ databases">
        <authorList>
            <person name="Nowell W R."/>
        </authorList>
    </citation>
    <scope>NUCLEOTIDE SEQUENCE</scope>
</reference>
<evidence type="ECO:0000313" key="2">
    <source>
        <dbReference type="EMBL" id="CAF0924310.1"/>
    </source>
</evidence>
<sequence length="208" mass="23616">MSISILCHGDSITRGYYDHGWKHHPYSRKLGELLKDHFHSSITFNITTQGINGETTASMLKRLEKTFSETKTKYDCLVVLGGLNDLGDETPDLIAQNLCDMVVLGRKNVKNSCVLISVPNCYPDRSYSKYREAKDAVNKRLKEYVDKQNGSLTPRVHFLDLTEHGLDFFAMDDKQRSLIYDDNIHYTPEGYDLLGSAVFNVLKSDISV</sequence>
<protein>
    <recommendedName>
        <fullName evidence="1">SGNH hydrolase-type esterase domain-containing protein</fullName>
    </recommendedName>
</protein>
<dbReference type="Pfam" id="PF13472">
    <property type="entry name" value="Lipase_GDSL_2"/>
    <property type="match status" value="1"/>
</dbReference>
<evidence type="ECO:0000313" key="4">
    <source>
        <dbReference type="EMBL" id="CAF3701465.1"/>
    </source>
</evidence>
<dbReference type="Proteomes" id="UP000677228">
    <property type="component" value="Unassembled WGS sequence"/>
</dbReference>
<dbReference type="EMBL" id="CAJNOQ010006554">
    <property type="protein sequence ID" value="CAF1139102.1"/>
    <property type="molecule type" value="Genomic_DNA"/>
</dbReference>
<organism evidence="3 6">
    <name type="scientific">Didymodactylos carnosus</name>
    <dbReference type="NCBI Taxonomy" id="1234261"/>
    <lineage>
        <taxon>Eukaryota</taxon>
        <taxon>Metazoa</taxon>
        <taxon>Spiralia</taxon>
        <taxon>Gnathifera</taxon>
        <taxon>Rotifera</taxon>
        <taxon>Eurotatoria</taxon>
        <taxon>Bdelloidea</taxon>
        <taxon>Philodinida</taxon>
        <taxon>Philodinidae</taxon>
        <taxon>Didymodactylos</taxon>
    </lineage>
</organism>
<dbReference type="Proteomes" id="UP000681722">
    <property type="component" value="Unassembled WGS sequence"/>
</dbReference>
<dbReference type="CDD" id="cd00229">
    <property type="entry name" value="SGNH_hydrolase"/>
    <property type="match status" value="1"/>
</dbReference>
<accession>A0A814RX37</accession>
<dbReference type="Proteomes" id="UP000682733">
    <property type="component" value="Unassembled WGS sequence"/>
</dbReference>
<name>A0A814RX37_9BILA</name>
<evidence type="ECO:0000313" key="3">
    <source>
        <dbReference type="EMBL" id="CAF1139102.1"/>
    </source>
</evidence>
<dbReference type="InterPro" id="IPR036514">
    <property type="entry name" value="SGNH_hydro_sf"/>
</dbReference>
<comment type="caution">
    <text evidence="3">The sequence shown here is derived from an EMBL/GenBank/DDBJ whole genome shotgun (WGS) entry which is preliminary data.</text>
</comment>
<dbReference type="AlphaFoldDB" id="A0A814RX37"/>
<evidence type="ECO:0000313" key="6">
    <source>
        <dbReference type="Proteomes" id="UP000663829"/>
    </source>
</evidence>
<dbReference type="InterPro" id="IPR051532">
    <property type="entry name" value="Ester_Hydrolysis_Enzymes"/>
</dbReference>
<dbReference type="GO" id="GO:0004622">
    <property type="term" value="F:phosphatidylcholine lysophospholipase activity"/>
    <property type="evidence" value="ECO:0007669"/>
    <property type="project" value="TreeGrafter"/>
</dbReference>
<keyword evidence="6" id="KW-1185">Reference proteome</keyword>
<feature type="domain" description="SGNH hydrolase-type esterase" evidence="1">
    <location>
        <begin position="7"/>
        <end position="193"/>
    </location>
</feature>
<dbReference type="EMBL" id="CAJOBC010006554">
    <property type="protein sequence ID" value="CAF3902818.1"/>
    <property type="molecule type" value="Genomic_DNA"/>
</dbReference>
<dbReference type="EMBL" id="CAJNOK010004053">
    <property type="protein sequence ID" value="CAF0924310.1"/>
    <property type="molecule type" value="Genomic_DNA"/>
</dbReference>
<dbReference type="Proteomes" id="UP000663829">
    <property type="component" value="Unassembled WGS sequence"/>
</dbReference>
<dbReference type="InterPro" id="IPR013830">
    <property type="entry name" value="SGNH_hydro"/>
</dbReference>
<proteinExistence type="predicted"/>
<dbReference type="Gene3D" id="3.40.50.1110">
    <property type="entry name" value="SGNH hydrolase"/>
    <property type="match status" value="1"/>
</dbReference>
<evidence type="ECO:0000259" key="1">
    <source>
        <dbReference type="Pfam" id="PF13472"/>
    </source>
</evidence>
<dbReference type="OrthoDB" id="408760at2759"/>
<gene>
    <name evidence="3" type="ORF">GPM918_LOCUS20589</name>
    <name evidence="2" type="ORF">OVA965_LOCUS10794</name>
    <name evidence="5" type="ORF">SRO942_LOCUS20586</name>
    <name evidence="4" type="ORF">TMI583_LOCUS10790</name>
</gene>
<evidence type="ECO:0000313" key="5">
    <source>
        <dbReference type="EMBL" id="CAF3902818.1"/>
    </source>
</evidence>
<dbReference type="PANTHER" id="PTHR30383:SF5">
    <property type="entry name" value="SGNH HYDROLASE-TYPE ESTERASE DOMAIN-CONTAINING PROTEIN"/>
    <property type="match status" value="1"/>
</dbReference>
<dbReference type="PANTHER" id="PTHR30383">
    <property type="entry name" value="THIOESTERASE 1/PROTEASE 1/LYSOPHOSPHOLIPASE L1"/>
    <property type="match status" value="1"/>
</dbReference>
<dbReference type="SUPFAM" id="SSF52266">
    <property type="entry name" value="SGNH hydrolase"/>
    <property type="match status" value="1"/>
</dbReference>
<dbReference type="EMBL" id="CAJOBA010004055">
    <property type="protein sequence ID" value="CAF3701465.1"/>
    <property type="molecule type" value="Genomic_DNA"/>
</dbReference>